<keyword evidence="10" id="KW-0170">Cobalt</keyword>
<dbReference type="InterPro" id="IPR050071">
    <property type="entry name" value="Dehydroquinate_synthase"/>
</dbReference>
<dbReference type="FunFam" id="3.40.50.1970:FF:000007">
    <property type="entry name" value="Pentafunctional AROM polypeptide"/>
    <property type="match status" value="1"/>
</dbReference>
<reference evidence="14 15" key="1">
    <citation type="submission" date="2019-01" db="EMBL/GenBank/DDBJ databases">
        <title>Flavobacterium sp. nov.,isolated from freshwater.</title>
        <authorList>
            <person name="Zhang R."/>
            <person name="Du Z.-J."/>
        </authorList>
    </citation>
    <scope>NUCLEOTIDE SEQUENCE [LARGE SCALE GENOMIC DNA]</scope>
    <source>
        <strain evidence="14 15">1E403</strain>
    </source>
</reference>
<sequence>MQTLKTTGYSILFNDNCYTYLQDVLQQNDYSTVFILADSNTSQHCLPGFLSQLATELSIEIIEIEPGESNKSIETCIEVWHAMTELGADRKSILINIGGGVVTDLGGFVASTFKRGMDFINVPTSLLSMVDASIGGKTGVDLGVLKNQIGVINTPKAVLIDTNFLNTLPAPEMRSGLAEMLKHGLIADSEYWKQFSNLTGLTTDDLGALIYRSVEIKNSVVEQDPTEKGLRKILNFGHTMGHAIESYFLESPENVPLLHGEAVAIGMILEAYISLNKKLITPKEYFEIKTVIQSIFNTVNFSEKDIAEILKLLVHDKKNVGGKVQFVLLDGIGNAVIDQDVENALIFNAFDDYQN</sequence>
<dbReference type="PANTHER" id="PTHR43622:SF1">
    <property type="entry name" value="3-DEHYDROQUINATE SYNTHASE"/>
    <property type="match status" value="1"/>
</dbReference>
<comment type="function">
    <text evidence="4">Catalyzes the conversion of 3-deoxy-D-arabino-heptulosonate 7-phosphate (DAHP) to dehydroquinate (DHQ).</text>
</comment>
<evidence type="ECO:0000313" key="15">
    <source>
        <dbReference type="Proteomes" id="UP000287527"/>
    </source>
</evidence>
<comment type="cofactor">
    <cofactor evidence="2">
        <name>Co(2+)</name>
        <dbReference type="ChEBI" id="CHEBI:48828"/>
    </cofactor>
</comment>
<dbReference type="Pfam" id="PF24621">
    <property type="entry name" value="DHQS_C"/>
    <property type="match status" value="1"/>
</dbReference>
<comment type="caution">
    <text evidence="14">The sequence shown here is derived from an EMBL/GenBank/DDBJ whole genome shotgun (WGS) entry which is preliminary data.</text>
</comment>
<dbReference type="Gene3D" id="3.40.50.1970">
    <property type="match status" value="1"/>
</dbReference>
<comment type="cofactor">
    <cofactor evidence="3">
        <name>Zn(2+)</name>
        <dbReference type="ChEBI" id="CHEBI:29105"/>
    </cofactor>
</comment>
<dbReference type="EMBL" id="SBII01000010">
    <property type="protein sequence ID" value="RWW96618.1"/>
    <property type="molecule type" value="Genomic_DNA"/>
</dbReference>
<organism evidence="14 15">
    <name type="scientific">Flavobacterium cerinum</name>
    <dbReference type="NCBI Taxonomy" id="2502784"/>
    <lineage>
        <taxon>Bacteria</taxon>
        <taxon>Pseudomonadati</taxon>
        <taxon>Bacteroidota</taxon>
        <taxon>Flavobacteriia</taxon>
        <taxon>Flavobacteriales</taxon>
        <taxon>Flavobacteriaceae</taxon>
        <taxon>Flavobacterium</taxon>
    </lineage>
</organism>
<dbReference type="GO" id="GO:0009423">
    <property type="term" value="P:chorismate biosynthetic process"/>
    <property type="evidence" value="ECO:0007669"/>
    <property type="project" value="UniProtKB-UniRule"/>
</dbReference>
<dbReference type="GO" id="GO:0000166">
    <property type="term" value="F:nucleotide binding"/>
    <property type="evidence" value="ECO:0007669"/>
    <property type="project" value="UniProtKB-KW"/>
</dbReference>
<dbReference type="Pfam" id="PF01761">
    <property type="entry name" value="DHQ_synthase"/>
    <property type="match status" value="1"/>
</dbReference>
<dbReference type="AlphaFoldDB" id="A0A444H0J7"/>
<evidence type="ECO:0000259" key="12">
    <source>
        <dbReference type="Pfam" id="PF01761"/>
    </source>
</evidence>
<name>A0A444H0J7_9FLAO</name>
<dbReference type="GO" id="GO:0003856">
    <property type="term" value="F:3-dehydroquinate synthase activity"/>
    <property type="evidence" value="ECO:0007669"/>
    <property type="project" value="UniProtKB-UniRule"/>
</dbReference>
<dbReference type="GO" id="GO:0009073">
    <property type="term" value="P:aromatic amino acid family biosynthetic process"/>
    <property type="evidence" value="ECO:0007669"/>
    <property type="project" value="InterPro"/>
</dbReference>
<dbReference type="SUPFAM" id="SSF56796">
    <property type="entry name" value="Dehydroquinate synthase-like"/>
    <property type="match status" value="1"/>
</dbReference>
<dbReference type="InterPro" id="IPR056179">
    <property type="entry name" value="DHQS_C"/>
</dbReference>
<dbReference type="OrthoDB" id="9806583at2"/>
<evidence type="ECO:0000259" key="13">
    <source>
        <dbReference type="Pfam" id="PF24621"/>
    </source>
</evidence>
<feature type="domain" description="3-dehydroquinate synthase N-terminal" evidence="12">
    <location>
        <begin position="62"/>
        <end position="174"/>
    </location>
</feature>
<evidence type="ECO:0000256" key="5">
    <source>
        <dbReference type="ARBA" id="ARBA00022723"/>
    </source>
</evidence>
<proteinExistence type="predicted"/>
<gene>
    <name evidence="14" type="primary">aroB</name>
    <name evidence="14" type="ORF">EPI11_13545</name>
</gene>
<dbReference type="Proteomes" id="UP000287527">
    <property type="component" value="Unassembled WGS sequence"/>
</dbReference>
<evidence type="ECO:0000256" key="9">
    <source>
        <dbReference type="ARBA" id="ARBA00023239"/>
    </source>
</evidence>
<accession>A0A444H0J7</accession>
<evidence type="ECO:0000256" key="3">
    <source>
        <dbReference type="ARBA" id="ARBA00001947"/>
    </source>
</evidence>
<protein>
    <recommendedName>
        <fullName evidence="11">3-dehydroquinate synthase</fullName>
        <ecNumber evidence="11">4.2.3.4</ecNumber>
    </recommendedName>
</protein>
<dbReference type="PANTHER" id="PTHR43622">
    <property type="entry name" value="3-DEHYDROQUINATE SYNTHASE"/>
    <property type="match status" value="1"/>
</dbReference>
<keyword evidence="5" id="KW-0479">Metal-binding</keyword>
<evidence type="ECO:0000256" key="10">
    <source>
        <dbReference type="ARBA" id="ARBA00023285"/>
    </source>
</evidence>
<evidence type="ECO:0000256" key="11">
    <source>
        <dbReference type="NCBIfam" id="TIGR01357"/>
    </source>
</evidence>
<dbReference type="InterPro" id="IPR030963">
    <property type="entry name" value="DHQ_synth_fam"/>
</dbReference>
<feature type="domain" description="3-dehydroquinate synthase C-terminal" evidence="13">
    <location>
        <begin position="176"/>
        <end position="319"/>
    </location>
</feature>
<keyword evidence="6" id="KW-0547">Nucleotide-binding</keyword>
<dbReference type="GO" id="GO:0005737">
    <property type="term" value="C:cytoplasm"/>
    <property type="evidence" value="ECO:0007669"/>
    <property type="project" value="InterPro"/>
</dbReference>
<dbReference type="Gene3D" id="1.20.1090.10">
    <property type="entry name" value="Dehydroquinate synthase-like - alpha domain"/>
    <property type="match status" value="1"/>
</dbReference>
<comment type="cofactor">
    <cofactor evidence="1">
        <name>NAD(+)</name>
        <dbReference type="ChEBI" id="CHEBI:57540"/>
    </cofactor>
</comment>
<dbReference type="InterPro" id="IPR030960">
    <property type="entry name" value="DHQS/DOIS_N"/>
</dbReference>
<dbReference type="EC" id="4.2.3.4" evidence="11"/>
<dbReference type="PIRSF" id="PIRSF001455">
    <property type="entry name" value="DHQ_synth"/>
    <property type="match status" value="1"/>
</dbReference>
<evidence type="ECO:0000256" key="1">
    <source>
        <dbReference type="ARBA" id="ARBA00001911"/>
    </source>
</evidence>
<keyword evidence="9 14" id="KW-0456">Lyase</keyword>
<evidence type="ECO:0000256" key="8">
    <source>
        <dbReference type="ARBA" id="ARBA00023027"/>
    </source>
</evidence>
<dbReference type="CDD" id="cd08195">
    <property type="entry name" value="DHQS"/>
    <property type="match status" value="1"/>
</dbReference>
<dbReference type="GO" id="GO:0046872">
    <property type="term" value="F:metal ion binding"/>
    <property type="evidence" value="ECO:0007669"/>
    <property type="project" value="UniProtKB-KW"/>
</dbReference>
<evidence type="ECO:0000256" key="7">
    <source>
        <dbReference type="ARBA" id="ARBA00022833"/>
    </source>
</evidence>
<evidence type="ECO:0000256" key="4">
    <source>
        <dbReference type="ARBA" id="ARBA00003485"/>
    </source>
</evidence>
<dbReference type="NCBIfam" id="TIGR01357">
    <property type="entry name" value="aroB"/>
    <property type="match status" value="1"/>
</dbReference>
<evidence type="ECO:0000313" key="14">
    <source>
        <dbReference type="EMBL" id="RWW96618.1"/>
    </source>
</evidence>
<evidence type="ECO:0000256" key="6">
    <source>
        <dbReference type="ARBA" id="ARBA00022741"/>
    </source>
</evidence>
<dbReference type="InterPro" id="IPR016037">
    <property type="entry name" value="DHQ_synth_AroB"/>
</dbReference>
<keyword evidence="15" id="KW-1185">Reference proteome</keyword>
<dbReference type="RefSeq" id="WP_128390522.1">
    <property type="nucleotide sequence ID" value="NZ_SBII01000010.1"/>
</dbReference>
<keyword evidence="8" id="KW-0520">NAD</keyword>
<keyword evidence="7" id="KW-0862">Zinc</keyword>
<evidence type="ECO:0000256" key="2">
    <source>
        <dbReference type="ARBA" id="ARBA00001941"/>
    </source>
</evidence>